<keyword evidence="3" id="KW-1185">Reference proteome</keyword>
<organism evidence="2 3">
    <name type="scientific">Sphagnum jensenii</name>
    <dbReference type="NCBI Taxonomy" id="128206"/>
    <lineage>
        <taxon>Eukaryota</taxon>
        <taxon>Viridiplantae</taxon>
        <taxon>Streptophyta</taxon>
        <taxon>Embryophyta</taxon>
        <taxon>Bryophyta</taxon>
        <taxon>Sphagnophytina</taxon>
        <taxon>Sphagnopsida</taxon>
        <taxon>Sphagnales</taxon>
        <taxon>Sphagnaceae</taxon>
        <taxon>Sphagnum</taxon>
    </lineage>
</organism>
<sequence>MRHLVSTLDNEAVQFSMLLPDNIDSIRQAILFDLFGGGVKSIDDVMSVDMVKLPCVELKEQLTNKKFKSLSKKYFSIPPEVLSYYPSVPEGLSDSSEDEDVAATQSMSKSARVAPSKKAVGVEKPKVGRLRKNASGTVPGQSSLLSFFWKA</sequence>
<proteinExistence type="predicted"/>
<accession>A0ABP1AIY8</accession>
<protein>
    <recommendedName>
        <fullName evidence="4">DNA polymerase delta subunit 3</fullName>
    </recommendedName>
</protein>
<evidence type="ECO:0000313" key="3">
    <source>
        <dbReference type="Proteomes" id="UP001497522"/>
    </source>
</evidence>
<gene>
    <name evidence="2" type="ORF">CSSPJE1EN2_LOCUS5499</name>
</gene>
<dbReference type="Proteomes" id="UP001497522">
    <property type="component" value="Chromosome 13"/>
</dbReference>
<evidence type="ECO:0008006" key="4">
    <source>
        <dbReference type="Google" id="ProtNLM"/>
    </source>
</evidence>
<name>A0ABP1AIY8_9BRYO</name>
<reference evidence="2" key="1">
    <citation type="submission" date="2024-03" db="EMBL/GenBank/DDBJ databases">
        <authorList>
            <consortium name="ELIXIR-Norway"/>
            <consortium name="Elixir Norway"/>
        </authorList>
    </citation>
    <scope>NUCLEOTIDE SEQUENCE</scope>
</reference>
<evidence type="ECO:0000313" key="2">
    <source>
        <dbReference type="EMBL" id="CAK9862504.1"/>
    </source>
</evidence>
<feature type="region of interest" description="Disordered" evidence="1">
    <location>
        <begin position="90"/>
        <end position="141"/>
    </location>
</feature>
<dbReference type="EMBL" id="OZ023714">
    <property type="protein sequence ID" value="CAK9862504.1"/>
    <property type="molecule type" value="Genomic_DNA"/>
</dbReference>
<evidence type="ECO:0000256" key="1">
    <source>
        <dbReference type="SAM" id="MobiDB-lite"/>
    </source>
</evidence>